<dbReference type="EMBL" id="CAKD01000014">
    <property type="protein sequence ID" value="CCI84983.1"/>
    <property type="molecule type" value="Genomic_DNA"/>
</dbReference>
<organism evidence="1 2">
    <name type="scientific">Lactobacillus pasteurii DSM 23907 = CRBIP 24.76</name>
    <dbReference type="NCBI Taxonomy" id="1423790"/>
    <lineage>
        <taxon>Bacteria</taxon>
        <taxon>Bacillati</taxon>
        <taxon>Bacillota</taxon>
        <taxon>Bacilli</taxon>
        <taxon>Lactobacillales</taxon>
        <taxon>Lactobacillaceae</taxon>
        <taxon>Lactobacillus</taxon>
    </lineage>
</organism>
<dbReference type="AlphaFoldDB" id="I7LDK6"/>
<evidence type="ECO:0000313" key="1">
    <source>
        <dbReference type="EMBL" id="CCI84983.1"/>
    </source>
</evidence>
<evidence type="ECO:0008006" key="3">
    <source>
        <dbReference type="Google" id="ProtNLM"/>
    </source>
</evidence>
<reference evidence="1 2" key="1">
    <citation type="submission" date="2012-06" db="EMBL/GenBank/DDBJ databases">
        <title>Draft Genome Sequence of Lactobacillus pasteurii CRBIP 24.76T.</title>
        <authorList>
            <person name="Cousin S."/>
            <person name="Bouchier C."/>
            <person name="Loux V."/>
            <person name="Ma L."/>
            <person name="Creno S."/>
            <person name="Bizet C."/>
            <person name="Clermont D."/>
        </authorList>
    </citation>
    <scope>NUCLEOTIDE SEQUENCE [LARGE SCALE GENOMIC DNA]</scope>
    <source>
        <strain evidence="2">CRBIP 24.76T</strain>
    </source>
</reference>
<gene>
    <name evidence="1" type="ORF">BN53_02555</name>
</gene>
<name>I7LDK6_9LACO</name>
<sequence length="65" mass="7494">MKMKQMDNLCEDDLQKIVGGKIRRLTQYVLYNTKTHKTIPDYGAIWGTTARTVTNGWLEYGPWGS</sequence>
<dbReference type="STRING" id="1423790.BN53_02555"/>
<protein>
    <recommendedName>
        <fullName evidence="3">Bacteriocin</fullName>
    </recommendedName>
</protein>
<keyword evidence="2" id="KW-1185">Reference proteome</keyword>
<dbReference type="Proteomes" id="UP000009311">
    <property type="component" value="Unassembled WGS sequence"/>
</dbReference>
<comment type="caution">
    <text evidence="1">The sequence shown here is derived from an EMBL/GenBank/DDBJ whole genome shotgun (WGS) entry which is preliminary data.</text>
</comment>
<proteinExistence type="predicted"/>
<accession>I7LDK6</accession>
<evidence type="ECO:0000313" key="2">
    <source>
        <dbReference type="Proteomes" id="UP000009311"/>
    </source>
</evidence>